<evidence type="ECO:0000259" key="7">
    <source>
        <dbReference type="PROSITE" id="PS50262"/>
    </source>
</evidence>
<feature type="transmembrane region" description="Helical" evidence="6">
    <location>
        <begin position="925"/>
        <end position="945"/>
    </location>
</feature>
<feature type="transmembrane region" description="Helical" evidence="6">
    <location>
        <begin position="1157"/>
        <end position="1179"/>
    </location>
</feature>
<feature type="transmembrane region" description="Helical" evidence="6">
    <location>
        <begin position="115"/>
        <end position="143"/>
    </location>
</feature>
<evidence type="ECO:0000256" key="5">
    <source>
        <dbReference type="ARBA" id="ARBA00023136"/>
    </source>
</evidence>
<keyword evidence="5 6" id="KW-0472">Membrane</keyword>
<accession>A0AAU9WXN1</accession>
<feature type="transmembrane region" description="Helical" evidence="6">
    <location>
        <begin position="615"/>
        <end position="633"/>
    </location>
</feature>
<keyword evidence="2" id="KW-1003">Cell membrane</keyword>
<dbReference type="GO" id="GO:0005886">
    <property type="term" value="C:plasma membrane"/>
    <property type="evidence" value="ECO:0007669"/>
    <property type="project" value="UniProtKB-SubCell"/>
</dbReference>
<feature type="transmembrane region" description="Helical" evidence="6">
    <location>
        <begin position="527"/>
        <end position="550"/>
    </location>
</feature>
<keyword evidence="4 6" id="KW-1133">Transmembrane helix</keyword>
<comment type="subcellular location">
    <subcellularLocation>
        <location evidence="1">Cell membrane</location>
        <topology evidence="1">Multi-pass membrane protein</topology>
    </subcellularLocation>
</comment>
<evidence type="ECO:0000256" key="6">
    <source>
        <dbReference type="SAM" id="Phobius"/>
    </source>
</evidence>
<dbReference type="EMBL" id="CALNXJ010000024">
    <property type="protein sequence ID" value="CAH3129927.1"/>
    <property type="molecule type" value="Genomic_DNA"/>
</dbReference>
<feature type="transmembrane region" description="Helical" evidence="6">
    <location>
        <begin position="449"/>
        <end position="473"/>
    </location>
</feature>
<gene>
    <name evidence="8" type="ORF">PMEA_00013735</name>
</gene>
<sequence>MMAKTNLTESGTHTQTFHESLCSPIWLGDFKQQSLSFSAVNIFFSITAILGNSLILIALHKESSLHPPSKLLYRCLATTDLLVGLVNQPLYVAYWMSVVYEHWSFCRYARDATVISSYVLCGVSLMTMTAISVDRLLAMLLGLRYKEIVTLRRTYIILAIVWVGCLVAGLFSYLNYRIGLWYRIITIPSGLVISVASYTKIFRALSHHQAQIQDHVQQQPNQPNALNMARYIKAVYNAIWVQLALVVCYVPQFIVRIVIFLSAKRFSNLFLIYGMGIFILFFNSTLNPFLYCWKISEVRRAVKQTIRQALCFAEGIISAFKFHLMVKKMIDVIKILKKENKYNERIKSLTNSIVQNQTSAIEPEIIGTQNVSGEKNITMMAASNITGSGTQTKTFGEWQCSPVWVGELKQQSILFSAVNILLSITATLGNFLILVALHKESRLHPPSKLLYRCLAATDLFVGLATQPLYATYWMSVVHEHWSLCRYSFDASSVTGYALCSVSLSTTTVISMDRLLALLLGLRYKEIVTLRCTFIILVIVWVVCLVTSLFRHLSYRVALWCSPIGILCCLVISIASYTKIFRALSHHQVQVQDHAQQQPSLQNALNIARYRKAVHCALWVHLALVFCYVPFFIVETGITLSKERFPNSVIINGMVNVIVFFNSTLNPFLFCWKMNAMSRAVKQTIRQTICYAEGLVAITNQSYFANFRICNEVVKAIILQSECAQGFSLGSKLGRPVLTLTFCRKYVIIILSSREITAFAQALCHFSITFSDERRAEPLFVDLRFQSSYMLRMLVIDWHNRSRQVLCYYSKSRCYTYSISSLRLLMKISEGNSASCVGRQSVACRSTVGILSLKVYLSEEFFLLYCEINLSQLSQIPITCKRAEIPMMAITTNITGSATQTKTIEGSECSPVWVGEFQKQSISFSAVNILLSITATLGNSLILVALHKESSLHPPSKLLYRCLATTDLLVGAVSHPLYATYWISVVNEHWSLCRYAWVTNGVTSYALCSLSMSTLTAISVDRLLALLLGLRYREIVTLRRTYIILAIVCVVCVVTGLFFHFNYRITFWFSRIGLPSCLVISIASYTKIFCALSHHQAQVQDYAQQQPSQPNALNMVRYRKALQSALWVQLALVVCYVPLLTVEIFISLRKERSPNLIIFRGIAVVIFYFNSTLNPFLYCWKISEVRRAVKQTIRKAICYAEGFNMWHGRIIIRPLYVTYWMSVVHEHWSLCRYLLNATGVSGCELCSVTSSTLTVMSVDRLLAMLLGLRYKET</sequence>
<dbReference type="PANTHER" id="PTHR22750">
    <property type="entry name" value="G-PROTEIN COUPLED RECEPTOR"/>
    <property type="match status" value="1"/>
</dbReference>
<proteinExistence type="predicted"/>
<comment type="caution">
    <text evidence="8">The sequence shown here is derived from an EMBL/GenBank/DDBJ whole genome shotgun (WGS) entry which is preliminary data.</text>
</comment>
<dbReference type="GO" id="GO:0004930">
    <property type="term" value="F:G protein-coupled receptor activity"/>
    <property type="evidence" value="ECO:0007669"/>
    <property type="project" value="InterPro"/>
</dbReference>
<evidence type="ECO:0000256" key="4">
    <source>
        <dbReference type="ARBA" id="ARBA00022989"/>
    </source>
</evidence>
<feature type="domain" description="G-protein coupled receptors family 1 profile" evidence="7">
    <location>
        <begin position="429"/>
        <end position="669"/>
    </location>
</feature>
<keyword evidence="9" id="KW-1185">Reference proteome</keyword>
<reference evidence="8 9" key="1">
    <citation type="submission" date="2022-05" db="EMBL/GenBank/DDBJ databases">
        <authorList>
            <consortium name="Genoscope - CEA"/>
            <person name="William W."/>
        </authorList>
    </citation>
    <scope>NUCLEOTIDE SEQUENCE [LARGE SCALE GENOMIC DNA]</scope>
</reference>
<keyword evidence="3 6" id="KW-0812">Transmembrane</keyword>
<feature type="transmembrane region" description="Helical" evidence="6">
    <location>
        <begin position="155"/>
        <end position="174"/>
    </location>
</feature>
<evidence type="ECO:0000256" key="2">
    <source>
        <dbReference type="ARBA" id="ARBA00022475"/>
    </source>
</evidence>
<feature type="domain" description="G-protein coupled receptors family 1 profile" evidence="7">
    <location>
        <begin position="937"/>
        <end position="1177"/>
    </location>
</feature>
<dbReference type="Gene3D" id="1.20.1070.10">
    <property type="entry name" value="Rhodopsin 7-helix transmembrane proteins"/>
    <property type="match status" value="3"/>
</dbReference>
<dbReference type="InterPro" id="IPR017452">
    <property type="entry name" value="GPCR_Rhodpsn_7TM"/>
</dbReference>
<feature type="transmembrane region" description="Helical" evidence="6">
    <location>
        <begin position="413"/>
        <end position="437"/>
    </location>
</feature>
<dbReference type="InterPro" id="IPR000276">
    <property type="entry name" value="GPCR_Rhodpsn"/>
</dbReference>
<protein>
    <recommendedName>
        <fullName evidence="7">G-protein coupled receptors family 1 profile domain-containing protein</fullName>
    </recommendedName>
</protein>
<feature type="transmembrane region" description="Helical" evidence="6">
    <location>
        <begin position="35"/>
        <end position="59"/>
    </location>
</feature>
<dbReference type="CDD" id="cd00637">
    <property type="entry name" value="7tm_classA_rhodopsin-like"/>
    <property type="match status" value="3"/>
</dbReference>
<dbReference type="Pfam" id="PF00001">
    <property type="entry name" value="7tm_1"/>
    <property type="match status" value="3"/>
</dbReference>
<name>A0AAU9WXN1_9CNID</name>
<evidence type="ECO:0000313" key="8">
    <source>
        <dbReference type="EMBL" id="CAH3129927.1"/>
    </source>
</evidence>
<feature type="transmembrane region" description="Helical" evidence="6">
    <location>
        <begin position="1041"/>
        <end position="1060"/>
    </location>
</feature>
<feature type="transmembrane region" description="Helical" evidence="6">
    <location>
        <begin position="71"/>
        <end position="95"/>
    </location>
</feature>
<dbReference type="Proteomes" id="UP001159428">
    <property type="component" value="Unassembled WGS sequence"/>
</dbReference>
<feature type="transmembrane region" description="Helical" evidence="6">
    <location>
        <begin position="556"/>
        <end position="576"/>
    </location>
</feature>
<dbReference type="PRINTS" id="PR00237">
    <property type="entry name" value="GPCRRHODOPSN"/>
</dbReference>
<feature type="transmembrane region" description="Helical" evidence="6">
    <location>
        <begin position="1124"/>
        <end position="1145"/>
    </location>
</feature>
<dbReference type="AlphaFoldDB" id="A0AAU9WXN1"/>
<feature type="domain" description="G-protein coupled receptors family 1 profile" evidence="7">
    <location>
        <begin position="51"/>
        <end position="291"/>
    </location>
</feature>
<feature type="transmembrane region" description="Helical" evidence="6">
    <location>
        <begin position="1066"/>
        <end position="1085"/>
    </location>
</feature>
<feature type="transmembrane region" description="Helical" evidence="6">
    <location>
        <begin position="238"/>
        <end position="263"/>
    </location>
</feature>
<evidence type="ECO:0000256" key="3">
    <source>
        <dbReference type="ARBA" id="ARBA00022692"/>
    </source>
</evidence>
<organism evidence="8 9">
    <name type="scientific">Pocillopora meandrina</name>
    <dbReference type="NCBI Taxonomy" id="46732"/>
    <lineage>
        <taxon>Eukaryota</taxon>
        <taxon>Metazoa</taxon>
        <taxon>Cnidaria</taxon>
        <taxon>Anthozoa</taxon>
        <taxon>Hexacorallia</taxon>
        <taxon>Scleractinia</taxon>
        <taxon>Astrocoeniina</taxon>
        <taxon>Pocilloporidae</taxon>
        <taxon>Pocillopora</taxon>
    </lineage>
</organism>
<feature type="transmembrane region" description="Helical" evidence="6">
    <location>
        <begin position="269"/>
        <end position="293"/>
    </location>
</feature>
<dbReference type="SUPFAM" id="SSF81321">
    <property type="entry name" value="Family A G protein-coupled receptor-like"/>
    <property type="match status" value="3"/>
</dbReference>
<evidence type="ECO:0000256" key="1">
    <source>
        <dbReference type="ARBA" id="ARBA00004651"/>
    </source>
</evidence>
<dbReference type="PROSITE" id="PS50262">
    <property type="entry name" value="G_PROTEIN_RECEP_F1_2"/>
    <property type="match status" value="3"/>
</dbReference>
<feature type="transmembrane region" description="Helical" evidence="6">
    <location>
        <begin position="957"/>
        <end position="983"/>
    </location>
</feature>
<evidence type="ECO:0000313" key="9">
    <source>
        <dbReference type="Proteomes" id="UP001159428"/>
    </source>
</evidence>